<organism evidence="1 2">
    <name type="scientific">Leucothrix arctica</name>
    <dbReference type="NCBI Taxonomy" id="1481894"/>
    <lineage>
        <taxon>Bacteria</taxon>
        <taxon>Pseudomonadati</taxon>
        <taxon>Pseudomonadota</taxon>
        <taxon>Gammaproteobacteria</taxon>
        <taxon>Thiotrichales</taxon>
        <taxon>Thiotrichaceae</taxon>
        <taxon>Leucothrix</taxon>
    </lineage>
</organism>
<name>A0A317CE35_9GAMM</name>
<evidence type="ECO:0008006" key="3">
    <source>
        <dbReference type="Google" id="ProtNLM"/>
    </source>
</evidence>
<evidence type="ECO:0000313" key="1">
    <source>
        <dbReference type="EMBL" id="PWQ96808.1"/>
    </source>
</evidence>
<dbReference type="AlphaFoldDB" id="A0A317CE35"/>
<comment type="caution">
    <text evidence="1">The sequence shown here is derived from an EMBL/GenBank/DDBJ whole genome shotgun (WGS) entry which is preliminary data.</text>
</comment>
<keyword evidence="2" id="KW-1185">Reference proteome</keyword>
<dbReference type="EMBL" id="QGKL01000026">
    <property type="protein sequence ID" value="PWQ96808.1"/>
    <property type="molecule type" value="Genomic_DNA"/>
</dbReference>
<dbReference type="Proteomes" id="UP000245506">
    <property type="component" value="Unassembled WGS sequence"/>
</dbReference>
<protein>
    <recommendedName>
        <fullName evidence="3">PD-(D/E)XK nuclease superfamily protein</fullName>
    </recommendedName>
</protein>
<reference evidence="1 2" key="1">
    <citation type="submission" date="2018-05" db="EMBL/GenBank/DDBJ databases">
        <title>Leucothrix arctica sp. nov., isolated from Arctic seawater.</title>
        <authorList>
            <person name="Choi A."/>
            <person name="Baek K."/>
        </authorList>
    </citation>
    <scope>NUCLEOTIDE SEQUENCE [LARGE SCALE GENOMIC DNA]</scope>
    <source>
        <strain evidence="1 2">IMCC9719</strain>
    </source>
</reference>
<dbReference type="RefSeq" id="WP_109823006.1">
    <property type="nucleotide sequence ID" value="NZ_QGKL01000026.1"/>
</dbReference>
<dbReference type="OrthoDB" id="7053885at2"/>
<proteinExistence type="predicted"/>
<gene>
    <name evidence="1" type="ORF">DKT75_08555</name>
</gene>
<sequence>MNKHLNIFKTYAKGNRSYQLENDLTRALAICLQEDALFFHEVLKAIINDSALYNKLFEDIDGDTEIQIEIQKKTSHIIDFEKVFAVSLSESVMSNFWQQTHNSEYDPVCDLVITVNDILIVVEAKRDNINCTAQLYNQILNTLKKQGKCIVSDKDAVTPVDLNWMKLMAIAVKVASFEKTTGNTNRFLTDFIQLVKGHNFRWLPETPIGSLKGKNPKSIHRRIESALTEFCKNDETVEKLTYNDRLGTTFSKGWANELLFKVDPDFGDLVIDIYPGNTKGQGYGIFHKEATFNDELHVDNIAYPTRINYHIKLMGQSYITGLWLTKADFKKNLYTKANFTKYTGRVKKAAWPAIENLLDEHISSEWKVKCNWQGKILNSNRSLFNIAFGYHVSIRIPFDKLAQLDINHNDITPLANLVESVYKEFESKLMKEKVSV</sequence>
<accession>A0A317CE35</accession>
<evidence type="ECO:0000313" key="2">
    <source>
        <dbReference type="Proteomes" id="UP000245506"/>
    </source>
</evidence>